<proteinExistence type="predicted"/>
<dbReference type="EMBL" id="JAGGNH010000001">
    <property type="protein sequence ID" value="KAJ0987167.1"/>
    <property type="molecule type" value="Genomic_DNA"/>
</dbReference>
<keyword evidence="3" id="KW-0812">Transmembrane</keyword>
<dbReference type="GO" id="GO:0006355">
    <property type="term" value="P:regulation of DNA-templated transcription"/>
    <property type="evidence" value="ECO:0007669"/>
    <property type="project" value="InterPro"/>
</dbReference>
<dbReference type="GO" id="GO:0016020">
    <property type="term" value="C:membrane"/>
    <property type="evidence" value="ECO:0007669"/>
    <property type="project" value="UniProtKB-SubCell"/>
</dbReference>
<evidence type="ECO:0000256" key="2">
    <source>
        <dbReference type="ARBA" id="ARBA00004167"/>
    </source>
</evidence>
<comment type="subcellular location">
    <subcellularLocation>
        <location evidence="2">Membrane</location>
        <topology evidence="2">Single-pass membrane protein</topology>
    </subcellularLocation>
    <subcellularLocation>
        <location evidence="1">Nucleus</location>
    </subcellularLocation>
</comment>
<dbReference type="PANTHER" id="PTHR31744:SF216">
    <property type="entry name" value="NAC TRANSCRIPTION FACTOR"/>
    <property type="match status" value="1"/>
</dbReference>
<dbReference type="PANTHER" id="PTHR31744">
    <property type="entry name" value="PROTEIN CUP-SHAPED COTYLEDON 2-RELATED"/>
    <property type="match status" value="1"/>
</dbReference>
<evidence type="ECO:0000259" key="12">
    <source>
        <dbReference type="PROSITE" id="PS51005"/>
    </source>
</evidence>
<evidence type="ECO:0000256" key="9">
    <source>
        <dbReference type="ARBA" id="ARBA00023163"/>
    </source>
</evidence>
<dbReference type="OrthoDB" id="1929298at2759"/>
<keyword evidence="10" id="KW-0539">Nucleus</keyword>
<feature type="compositionally biased region" description="Basic and acidic residues" evidence="11">
    <location>
        <begin position="619"/>
        <end position="632"/>
    </location>
</feature>
<dbReference type="FunFam" id="2.170.150.80:FF:000002">
    <property type="entry name" value="Nac domain-containing protein 86"/>
    <property type="match status" value="1"/>
</dbReference>
<accession>A0A9D5HT54</accession>
<reference evidence="13" key="2">
    <citation type="journal article" date="2022" name="Hortic Res">
        <title>The genome of Dioscorea zingiberensis sheds light on the biosynthesis, origin and evolution of the medicinally important diosgenin saponins.</title>
        <authorList>
            <person name="Li Y."/>
            <person name="Tan C."/>
            <person name="Li Z."/>
            <person name="Guo J."/>
            <person name="Li S."/>
            <person name="Chen X."/>
            <person name="Wang C."/>
            <person name="Dai X."/>
            <person name="Yang H."/>
            <person name="Song W."/>
            <person name="Hou L."/>
            <person name="Xu J."/>
            <person name="Tong Z."/>
            <person name="Xu A."/>
            <person name="Yuan X."/>
            <person name="Wang W."/>
            <person name="Yang Q."/>
            <person name="Chen L."/>
            <person name="Sun Z."/>
            <person name="Wang K."/>
            <person name="Pan B."/>
            <person name="Chen J."/>
            <person name="Bao Y."/>
            <person name="Liu F."/>
            <person name="Qi X."/>
            <person name="Gang D.R."/>
            <person name="Wen J."/>
            <person name="Li J."/>
        </authorList>
    </citation>
    <scope>NUCLEOTIDE SEQUENCE</scope>
    <source>
        <strain evidence="13">Dzin_1.0</strain>
    </source>
</reference>
<keyword evidence="9" id="KW-0804">Transcription</keyword>
<organism evidence="13 14">
    <name type="scientific">Dioscorea zingiberensis</name>
    <dbReference type="NCBI Taxonomy" id="325984"/>
    <lineage>
        <taxon>Eukaryota</taxon>
        <taxon>Viridiplantae</taxon>
        <taxon>Streptophyta</taxon>
        <taxon>Embryophyta</taxon>
        <taxon>Tracheophyta</taxon>
        <taxon>Spermatophyta</taxon>
        <taxon>Magnoliopsida</taxon>
        <taxon>Liliopsida</taxon>
        <taxon>Dioscoreales</taxon>
        <taxon>Dioscoreaceae</taxon>
        <taxon>Dioscorea</taxon>
    </lineage>
</organism>
<reference evidence="13" key="1">
    <citation type="submission" date="2021-03" db="EMBL/GenBank/DDBJ databases">
        <authorList>
            <person name="Li Z."/>
            <person name="Yang C."/>
        </authorList>
    </citation>
    <scope>NUCLEOTIDE SEQUENCE</scope>
    <source>
        <strain evidence="13">Dzin_1.0</strain>
        <tissue evidence="13">Leaf</tissue>
    </source>
</reference>
<protein>
    <recommendedName>
        <fullName evidence="12">NAC domain-containing protein</fullName>
    </recommendedName>
</protein>
<feature type="region of interest" description="Disordered" evidence="11">
    <location>
        <begin position="605"/>
        <end position="636"/>
    </location>
</feature>
<keyword evidence="8" id="KW-0010">Activator</keyword>
<evidence type="ECO:0000256" key="3">
    <source>
        <dbReference type="ARBA" id="ARBA00022692"/>
    </source>
</evidence>
<dbReference type="GO" id="GO:0005634">
    <property type="term" value="C:nucleus"/>
    <property type="evidence" value="ECO:0007669"/>
    <property type="project" value="UniProtKB-SubCell"/>
</dbReference>
<evidence type="ECO:0000256" key="5">
    <source>
        <dbReference type="ARBA" id="ARBA00023015"/>
    </source>
</evidence>
<dbReference type="InterPro" id="IPR003441">
    <property type="entry name" value="NAC-dom"/>
</dbReference>
<evidence type="ECO:0000256" key="4">
    <source>
        <dbReference type="ARBA" id="ARBA00022989"/>
    </source>
</evidence>
<evidence type="ECO:0000256" key="11">
    <source>
        <dbReference type="SAM" id="MobiDB-lite"/>
    </source>
</evidence>
<dbReference type="GO" id="GO:0000976">
    <property type="term" value="F:transcription cis-regulatory region binding"/>
    <property type="evidence" value="ECO:0007669"/>
    <property type="project" value="UniProtKB-ARBA"/>
</dbReference>
<evidence type="ECO:0000256" key="7">
    <source>
        <dbReference type="ARBA" id="ARBA00023136"/>
    </source>
</evidence>
<dbReference type="Proteomes" id="UP001085076">
    <property type="component" value="Miscellaneous, Linkage group lg01"/>
</dbReference>
<name>A0A9D5HT54_9LILI</name>
<evidence type="ECO:0000256" key="10">
    <source>
        <dbReference type="ARBA" id="ARBA00023242"/>
    </source>
</evidence>
<feature type="region of interest" description="Disordered" evidence="11">
    <location>
        <begin position="564"/>
        <end position="585"/>
    </location>
</feature>
<keyword evidence="6" id="KW-0238">DNA-binding</keyword>
<evidence type="ECO:0000256" key="8">
    <source>
        <dbReference type="ARBA" id="ARBA00023159"/>
    </source>
</evidence>
<dbReference type="InterPro" id="IPR036093">
    <property type="entry name" value="NAC_dom_sf"/>
</dbReference>
<keyword evidence="4" id="KW-1133">Transmembrane helix</keyword>
<dbReference type="Gene3D" id="2.170.150.80">
    <property type="entry name" value="NAC domain"/>
    <property type="match status" value="1"/>
</dbReference>
<gene>
    <name evidence="13" type="ORF">J5N97_005523</name>
</gene>
<keyword evidence="5" id="KW-0805">Transcription regulation</keyword>
<dbReference type="PROSITE" id="PS51005">
    <property type="entry name" value="NAC"/>
    <property type="match status" value="1"/>
</dbReference>
<sequence length="650" mass="72725">MGAAPDLCGGMDESHLMGALGEPKCWPPGFRFHPTDEELVVFYLKRKICRRRIPSMIGEVDVYKHEPWELPEKSVLRSGDKQWYFFSPRDRKYPNGSRSNRATMRGYWKATGKDRTISQHSKPVGNKKTLVYYQGRAPRGQRTDWVMHEYTVEEQALVNCSNVQDSYALYKVFRKSGPGPKNGEQYGAPFIEEEWNDDETADDCLKNDRERESPMLEHPNCDSMQAVGGNVLPIDDLEDLLLQMSNQPDTIPQQYEVSAYASEVDVETEAGSCIVEQSQTIPFSVVETDAWCEPSILEESFQIAESASRCYQPTELPEVLSFAHSSDQGQLQAIEEFLEINDINNSDSINHTADSNGNQGPVHDINELYDPDEYFDASMFLAEAMTPLDGVPSTTTYPYFVGFEDETQFQAPHITSELWAHEQNFSVSTSMEPNWVVMESPTSGALYSSTVSNSNEQPLGQVTHGKGASVSWFSSKISTFLDSVPSSPALASENTLINRALERMSSFGAVQSRILEQNAQTGFVGQIHFFLVGAVLLMQQWIDHLTPSVVSKSTYLDINPSPVTPKAESRVFEGPIRDDSQPPLINDERTGDFFLHNYDAVVDDHDGSSTTKTDNEEEITPHHVDGYGDMESRASTSDDENTCAICFDGK</sequence>
<feature type="domain" description="NAC" evidence="12">
    <location>
        <begin position="26"/>
        <end position="175"/>
    </location>
</feature>
<keyword evidence="7" id="KW-0472">Membrane</keyword>
<evidence type="ECO:0000313" key="14">
    <source>
        <dbReference type="Proteomes" id="UP001085076"/>
    </source>
</evidence>
<dbReference type="Pfam" id="PF02365">
    <property type="entry name" value="NAM"/>
    <property type="match status" value="1"/>
</dbReference>
<evidence type="ECO:0000256" key="1">
    <source>
        <dbReference type="ARBA" id="ARBA00004123"/>
    </source>
</evidence>
<dbReference type="SUPFAM" id="SSF101941">
    <property type="entry name" value="NAC domain"/>
    <property type="match status" value="1"/>
</dbReference>
<feature type="compositionally biased region" description="Basic and acidic residues" evidence="11">
    <location>
        <begin position="567"/>
        <end position="585"/>
    </location>
</feature>
<keyword evidence="14" id="KW-1185">Reference proteome</keyword>
<dbReference type="AlphaFoldDB" id="A0A9D5HT54"/>
<comment type="caution">
    <text evidence="13">The sequence shown here is derived from an EMBL/GenBank/DDBJ whole genome shotgun (WGS) entry which is preliminary data.</text>
</comment>
<evidence type="ECO:0000313" key="13">
    <source>
        <dbReference type="EMBL" id="KAJ0987167.1"/>
    </source>
</evidence>
<evidence type="ECO:0000256" key="6">
    <source>
        <dbReference type="ARBA" id="ARBA00023125"/>
    </source>
</evidence>